<gene>
    <name evidence="20" type="primary">nad2</name>
</gene>
<evidence type="ECO:0000256" key="4">
    <source>
        <dbReference type="ARBA" id="ARBA00012944"/>
    </source>
</evidence>
<reference evidence="20" key="1">
    <citation type="submission" date="2016-04" db="EMBL/GenBank/DDBJ databases">
        <title>Mitochondria of Scolytid beetles.</title>
        <authorList>
            <person name="Miller K."/>
            <person name="Linard B."/>
            <person name="Vogler A.P."/>
        </authorList>
    </citation>
    <scope>NUCLEOTIDE SEQUENCE</scope>
</reference>
<evidence type="ECO:0000259" key="19">
    <source>
        <dbReference type="Pfam" id="PF00361"/>
    </source>
</evidence>
<organism evidence="20">
    <name type="scientific">Scolytinae sp. BMNH 1040319</name>
    <dbReference type="NCBI Taxonomy" id="1903789"/>
    <lineage>
        <taxon>Eukaryota</taxon>
        <taxon>Metazoa</taxon>
        <taxon>Ecdysozoa</taxon>
        <taxon>Arthropoda</taxon>
        <taxon>Hexapoda</taxon>
        <taxon>Insecta</taxon>
        <taxon>Pterygota</taxon>
        <taxon>Neoptera</taxon>
        <taxon>Endopterygota</taxon>
        <taxon>Coleoptera</taxon>
        <taxon>Polyphaga</taxon>
        <taxon>Cucujiformia</taxon>
        <taxon>Curculionidae</taxon>
        <taxon>Scolytinae</taxon>
    </lineage>
</organism>
<evidence type="ECO:0000256" key="8">
    <source>
        <dbReference type="ARBA" id="ARBA00022692"/>
    </source>
</evidence>
<keyword evidence="14 18" id="KW-0830">Ubiquinone</keyword>
<dbReference type="PANTHER" id="PTHR46552">
    <property type="entry name" value="NADH-UBIQUINONE OXIDOREDUCTASE CHAIN 2"/>
    <property type="match status" value="1"/>
</dbReference>
<keyword evidence="11 18" id="KW-0249">Electron transport</keyword>
<evidence type="ECO:0000256" key="10">
    <source>
        <dbReference type="ARBA" id="ARBA00022967"/>
    </source>
</evidence>
<evidence type="ECO:0000256" key="18">
    <source>
        <dbReference type="RuleBase" id="RU003403"/>
    </source>
</evidence>
<evidence type="ECO:0000256" key="15">
    <source>
        <dbReference type="ARBA" id="ARBA00023128"/>
    </source>
</evidence>
<dbReference type="EMBL" id="KX035188">
    <property type="protein sequence ID" value="AOY39695.1"/>
    <property type="molecule type" value="Genomic_DNA"/>
</dbReference>
<evidence type="ECO:0000256" key="1">
    <source>
        <dbReference type="ARBA" id="ARBA00003257"/>
    </source>
</evidence>
<dbReference type="GO" id="GO:0005743">
    <property type="term" value="C:mitochondrial inner membrane"/>
    <property type="evidence" value="ECO:0007669"/>
    <property type="project" value="UniProtKB-SubCell"/>
</dbReference>
<name>A0A343A567_9CUCU</name>
<evidence type="ECO:0000256" key="17">
    <source>
        <dbReference type="ARBA" id="ARBA00049551"/>
    </source>
</evidence>
<feature type="transmembrane region" description="Helical" evidence="18">
    <location>
        <begin position="237"/>
        <end position="256"/>
    </location>
</feature>
<comment type="catalytic activity">
    <reaction evidence="17 18">
        <text>a ubiquinone + NADH + 5 H(+)(in) = a ubiquinol + NAD(+) + 4 H(+)(out)</text>
        <dbReference type="Rhea" id="RHEA:29091"/>
        <dbReference type="Rhea" id="RHEA-COMP:9565"/>
        <dbReference type="Rhea" id="RHEA-COMP:9566"/>
        <dbReference type="ChEBI" id="CHEBI:15378"/>
        <dbReference type="ChEBI" id="CHEBI:16389"/>
        <dbReference type="ChEBI" id="CHEBI:17976"/>
        <dbReference type="ChEBI" id="CHEBI:57540"/>
        <dbReference type="ChEBI" id="CHEBI:57945"/>
        <dbReference type="EC" id="7.1.1.2"/>
    </reaction>
</comment>
<dbReference type="AlphaFoldDB" id="A0A343A567"/>
<evidence type="ECO:0000256" key="3">
    <source>
        <dbReference type="ARBA" id="ARBA00007012"/>
    </source>
</evidence>
<keyword evidence="9 18" id="KW-0999">Mitochondrion inner membrane</keyword>
<keyword evidence="6" id="KW-0813">Transport</keyword>
<evidence type="ECO:0000256" key="16">
    <source>
        <dbReference type="ARBA" id="ARBA00023136"/>
    </source>
</evidence>
<comment type="function">
    <text evidence="1">Core subunit of the mitochondrial membrane respiratory chain NADH dehydrogenase (Complex I) that is believed to belong to the minimal assembly required for catalysis. Complex I functions in the transfer of electrons from NADH to the respiratory chain. The immediate electron acceptor for the enzyme is believed to be ubiquinone.</text>
</comment>
<sequence>MNKFYKYLFSMMIITGTLISISTNNWITAWIGLEMNLLSMMPIMKSKNKLSSESMMKYFITQALASAIILFSILTFMMNTNEIIFMSNKTNSTLLELSLLMKMGAAPLHFWLPEVISGLEWINSLLILTWQKIAPMILLTYTNQTSILMMTVIMMSSIIGGIYGMNQTCLRKIMAYSSINHMGWMLASLMISTTAWFIYFLIYSSMNMAIMLHLNSTNIYFLSQINKNSFKIKLNNYIFSLNLMSLGGLPPFIGFMPKWLTIYFMTSMHMYILTTILILTTMISLYVYMRIIFSSLILASSESMVKTNTWSMISMFMSNISIIGLIIIIIMPETL</sequence>
<keyword evidence="10 18" id="KW-1278">Translocase</keyword>
<comment type="function">
    <text evidence="18">Core subunit of the mitochondrial membrane respiratory chain NADH dehydrogenase (Complex I) which catalyzes electron transfer from NADH through the respiratory chain, using ubiquinone as an electron acceptor. Essential for the catalytic activity and assembly of complex I.</text>
</comment>
<dbReference type="Pfam" id="PF00361">
    <property type="entry name" value="Proton_antipo_M"/>
    <property type="match status" value="1"/>
</dbReference>
<dbReference type="PRINTS" id="PR01436">
    <property type="entry name" value="NADHDHGNASE2"/>
</dbReference>
<dbReference type="PANTHER" id="PTHR46552:SF1">
    <property type="entry name" value="NADH-UBIQUINONE OXIDOREDUCTASE CHAIN 2"/>
    <property type="match status" value="1"/>
</dbReference>
<dbReference type="GO" id="GO:0006120">
    <property type="term" value="P:mitochondrial electron transport, NADH to ubiquinone"/>
    <property type="evidence" value="ECO:0007669"/>
    <property type="project" value="InterPro"/>
</dbReference>
<keyword evidence="8 18" id="KW-0812">Transmembrane</keyword>
<evidence type="ECO:0000256" key="7">
    <source>
        <dbReference type="ARBA" id="ARBA00022660"/>
    </source>
</evidence>
<evidence type="ECO:0000256" key="11">
    <source>
        <dbReference type="ARBA" id="ARBA00022982"/>
    </source>
</evidence>
<accession>A0A343A567</accession>
<feature type="transmembrane region" description="Helical" evidence="18">
    <location>
        <begin position="145"/>
        <end position="163"/>
    </location>
</feature>
<dbReference type="InterPro" id="IPR003917">
    <property type="entry name" value="NADH_UbQ_OxRdtase_chain2"/>
</dbReference>
<keyword evidence="7 18" id="KW-0679">Respiratory chain</keyword>
<evidence type="ECO:0000256" key="12">
    <source>
        <dbReference type="ARBA" id="ARBA00022989"/>
    </source>
</evidence>
<evidence type="ECO:0000256" key="2">
    <source>
        <dbReference type="ARBA" id="ARBA00004448"/>
    </source>
</evidence>
<keyword evidence="13 18" id="KW-0520">NAD</keyword>
<keyword evidence="12 18" id="KW-1133">Transmembrane helix</keyword>
<dbReference type="GO" id="GO:0008137">
    <property type="term" value="F:NADH dehydrogenase (ubiquinone) activity"/>
    <property type="evidence" value="ECO:0007669"/>
    <property type="project" value="UniProtKB-EC"/>
</dbReference>
<comment type="similarity">
    <text evidence="3 18">Belongs to the complex I subunit 2 family.</text>
</comment>
<feature type="transmembrane region" description="Helical" evidence="18">
    <location>
        <begin position="58"/>
        <end position="78"/>
    </location>
</feature>
<feature type="domain" description="NADH:quinone oxidoreductase/Mrp antiporter transmembrane" evidence="19">
    <location>
        <begin position="24"/>
        <end position="283"/>
    </location>
</feature>
<protein>
    <recommendedName>
        <fullName evidence="5 18">NADH-ubiquinone oxidoreductase chain 2</fullName>
        <ecNumber evidence="4 18">7.1.1.2</ecNumber>
    </recommendedName>
</protein>
<evidence type="ECO:0000256" key="14">
    <source>
        <dbReference type="ARBA" id="ARBA00023075"/>
    </source>
</evidence>
<dbReference type="InterPro" id="IPR050175">
    <property type="entry name" value="Complex_I_Subunit_2"/>
</dbReference>
<evidence type="ECO:0000313" key="20">
    <source>
        <dbReference type="EMBL" id="AOY39695.1"/>
    </source>
</evidence>
<feature type="transmembrane region" description="Helical" evidence="18">
    <location>
        <begin position="310"/>
        <end position="331"/>
    </location>
</feature>
<comment type="subcellular location">
    <subcellularLocation>
        <location evidence="2 18">Mitochondrion inner membrane</location>
        <topology evidence="2 18">Multi-pass membrane protein</topology>
    </subcellularLocation>
</comment>
<feature type="transmembrane region" description="Helical" evidence="18">
    <location>
        <begin position="268"/>
        <end position="289"/>
    </location>
</feature>
<feature type="transmembrane region" description="Helical" evidence="18">
    <location>
        <begin position="184"/>
        <end position="202"/>
    </location>
</feature>
<geneLocation type="mitochondrion" evidence="20"/>
<evidence type="ECO:0000256" key="6">
    <source>
        <dbReference type="ARBA" id="ARBA00022448"/>
    </source>
</evidence>
<proteinExistence type="inferred from homology"/>
<dbReference type="EC" id="7.1.1.2" evidence="4 18"/>
<evidence type="ECO:0000256" key="13">
    <source>
        <dbReference type="ARBA" id="ARBA00023027"/>
    </source>
</evidence>
<feature type="transmembrane region" description="Helical" evidence="18">
    <location>
        <begin position="12"/>
        <end position="37"/>
    </location>
</feature>
<dbReference type="InterPro" id="IPR001750">
    <property type="entry name" value="ND/Mrp_TM"/>
</dbReference>
<evidence type="ECO:0000256" key="9">
    <source>
        <dbReference type="ARBA" id="ARBA00022792"/>
    </source>
</evidence>
<keyword evidence="16 18" id="KW-0472">Membrane</keyword>
<keyword evidence="15 18" id="KW-0496">Mitochondrion</keyword>
<evidence type="ECO:0000256" key="5">
    <source>
        <dbReference type="ARBA" id="ARBA00021008"/>
    </source>
</evidence>